<dbReference type="Proteomes" id="UP000481043">
    <property type="component" value="Unassembled WGS sequence"/>
</dbReference>
<dbReference type="RefSeq" id="WP_163178269.1">
    <property type="nucleotide sequence ID" value="NZ_JAAIWM010000001.1"/>
</dbReference>
<evidence type="ECO:0000313" key="1">
    <source>
        <dbReference type="EMBL" id="NEY71095.1"/>
    </source>
</evidence>
<name>A0A6M0Q3Y3_9BACI</name>
<protein>
    <submittedName>
        <fullName evidence="1">Uncharacterized protein</fullName>
    </submittedName>
</protein>
<gene>
    <name evidence="1" type="ORF">G4D63_04990</name>
</gene>
<dbReference type="AlphaFoldDB" id="A0A6M0Q3Y3"/>
<reference evidence="1 2" key="1">
    <citation type="submission" date="2020-02" db="EMBL/GenBank/DDBJ databases">
        <title>Bacillus aquiflavi sp. nov., isolated from yellow water of strong flavor Chinese baijiu in Yibin region of China.</title>
        <authorList>
            <person name="Xie J."/>
        </authorList>
    </citation>
    <scope>NUCLEOTIDE SEQUENCE [LARGE SCALE GENOMIC DNA]</scope>
    <source>
        <strain evidence="1 2">SA4</strain>
    </source>
</reference>
<evidence type="ECO:0000313" key="2">
    <source>
        <dbReference type="Proteomes" id="UP000481043"/>
    </source>
</evidence>
<dbReference type="EMBL" id="JAAIWM010000001">
    <property type="protein sequence ID" value="NEY71095.1"/>
    <property type="molecule type" value="Genomic_DNA"/>
</dbReference>
<proteinExistence type="predicted"/>
<sequence length="414" mass="50258">MNSQYINRPFIFNSTHLDKESERMMQKYKDYDESTLEGYTSTRLPDLLDEIKSLLYKRDILDSYAENIKSIDLRLLAYAYPYEVNERETNKKIFYILKKRYNSFIGRKMWAHFHLLPKDALLHDLLEYAFTNEGNDFLSFQNKYRWEFDTVFKRQKDENVLHGISRYIVNCSSPTIKEAFVYRKIKEDSPLGRKLWALILFYGMGEKRFFEKEKISDIIARLNNLQNNDYNKVMNRYLEAFDVNQLHAEIMDLVERRIRDPRRNPQGWQSFSSKSVENAKRWFMIKELRQFFSKETKYDRFKYWNKYSHLLVDVKKIHSPPIAIMDFGDFVTVEFAEHGNAAYFYKKQPFFDFMYKRIKTLRIVENDLKDPHANYYINKLIHRATNYNPDAWHMRFNQYMTQYLKGNFGYKHTI</sequence>
<comment type="caution">
    <text evidence="1">The sequence shown here is derived from an EMBL/GenBank/DDBJ whole genome shotgun (WGS) entry which is preliminary data.</text>
</comment>
<organism evidence="1 2">
    <name type="scientific">Bacillus mesophilus</name>
    <dbReference type="NCBI Taxonomy" id="1808955"/>
    <lineage>
        <taxon>Bacteria</taxon>
        <taxon>Bacillati</taxon>
        <taxon>Bacillota</taxon>
        <taxon>Bacilli</taxon>
        <taxon>Bacillales</taxon>
        <taxon>Bacillaceae</taxon>
        <taxon>Bacillus</taxon>
    </lineage>
</organism>
<keyword evidence="2" id="KW-1185">Reference proteome</keyword>
<accession>A0A6M0Q3Y3</accession>